<dbReference type="EMBL" id="FRCZ01000001">
    <property type="protein sequence ID" value="SHM38406.1"/>
    <property type="molecule type" value="Genomic_DNA"/>
</dbReference>
<dbReference type="PIRSF" id="PIRSF005902">
    <property type="entry name" value="DNase_TatD"/>
    <property type="match status" value="1"/>
</dbReference>
<dbReference type="STRING" id="1027249.SAMN05216179_0015"/>
<feature type="binding site" evidence="4">
    <location>
        <position position="203"/>
    </location>
    <ligand>
        <name>a divalent metal cation</name>
        <dbReference type="ChEBI" id="CHEBI:60240"/>
        <label>1</label>
    </ligand>
</feature>
<keyword evidence="6" id="KW-1185">Reference proteome</keyword>
<dbReference type="OrthoDB" id="9775608at2"/>
<reference evidence="5 6" key="1">
    <citation type="submission" date="2016-11" db="EMBL/GenBank/DDBJ databases">
        <authorList>
            <person name="Jaros S."/>
            <person name="Januszkiewicz K."/>
            <person name="Wedrychowicz H."/>
        </authorList>
    </citation>
    <scope>NUCLEOTIDE SEQUENCE [LARGE SCALE GENOMIC DNA]</scope>
    <source>
        <strain evidence="5 6">CGMCC 1.10681</strain>
    </source>
</reference>
<feature type="binding site" evidence="4">
    <location>
        <position position="5"/>
    </location>
    <ligand>
        <name>a divalent metal cation</name>
        <dbReference type="ChEBI" id="CHEBI:60240"/>
        <label>1</label>
    </ligand>
</feature>
<dbReference type="GO" id="GO:0046872">
    <property type="term" value="F:metal ion binding"/>
    <property type="evidence" value="ECO:0007669"/>
    <property type="project" value="UniProtKB-KW"/>
</dbReference>
<keyword evidence="3" id="KW-0378">Hydrolase</keyword>
<evidence type="ECO:0000256" key="2">
    <source>
        <dbReference type="ARBA" id="ARBA00022723"/>
    </source>
</evidence>
<dbReference type="GO" id="GO:0016788">
    <property type="term" value="F:hydrolase activity, acting on ester bonds"/>
    <property type="evidence" value="ECO:0007669"/>
    <property type="project" value="InterPro"/>
</dbReference>
<proteinExistence type="inferred from homology"/>
<dbReference type="CDD" id="cd01310">
    <property type="entry name" value="TatD_DNAse"/>
    <property type="match status" value="1"/>
</dbReference>
<evidence type="ECO:0000313" key="5">
    <source>
        <dbReference type="EMBL" id="SHM38406.1"/>
    </source>
</evidence>
<dbReference type="InterPro" id="IPR032466">
    <property type="entry name" value="Metal_Hydrolase"/>
</dbReference>
<dbReference type="InterPro" id="IPR001130">
    <property type="entry name" value="TatD-like"/>
</dbReference>
<feature type="binding site" evidence="4">
    <location>
        <position position="131"/>
    </location>
    <ligand>
        <name>a divalent metal cation</name>
        <dbReference type="ChEBI" id="CHEBI:60240"/>
        <label>2</label>
    </ligand>
</feature>
<evidence type="ECO:0000313" key="6">
    <source>
        <dbReference type="Proteomes" id="UP000184184"/>
    </source>
</evidence>
<feature type="binding site" evidence="4">
    <location>
        <position position="7"/>
    </location>
    <ligand>
        <name>a divalent metal cation</name>
        <dbReference type="ChEBI" id="CHEBI:60240"/>
        <label>1</label>
    </ligand>
</feature>
<dbReference type="Pfam" id="PF01026">
    <property type="entry name" value="TatD_DNase"/>
    <property type="match status" value="1"/>
</dbReference>
<evidence type="ECO:0000256" key="4">
    <source>
        <dbReference type="PIRSR" id="PIRSR005902-1"/>
    </source>
</evidence>
<dbReference type="SUPFAM" id="SSF51556">
    <property type="entry name" value="Metallo-dependent hydrolases"/>
    <property type="match status" value="1"/>
</dbReference>
<feature type="binding site" evidence="4">
    <location>
        <position position="155"/>
    </location>
    <ligand>
        <name>a divalent metal cation</name>
        <dbReference type="ChEBI" id="CHEBI:60240"/>
        <label>2</label>
    </ligand>
</feature>
<organism evidence="5 6">
    <name type="scientific">Gracilibacillus kekensis</name>
    <dbReference type="NCBI Taxonomy" id="1027249"/>
    <lineage>
        <taxon>Bacteria</taxon>
        <taxon>Bacillati</taxon>
        <taxon>Bacillota</taxon>
        <taxon>Bacilli</taxon>
        <taxon>Bacillales</taxon>
        <taxon>Bacillaceae</taxon>
        <taxon>Gracilibacillus</taxon>
    </lineage>
</organism>
<dbReference type="PANTHER" id="PTHR46317">
    <property type="entry name" value="HYDROLASE OF PHP SUPERFAMILY-RELATED PROTEIN"/>
    <property type="match status" value="1"/>
</dbReference>
<protein>
    <submittedName>
        <fullName evidence="5">TatD DNase family protein</fullName>
    </submittedName>
</protein>
<keyword evidence="2 4" id="KW-0479">Metal-binding</keyword>
<sequence>MIDAHIHLDWYKREEQLQILDDLRQNNFSGLIAVSSDLESCRKVWDLSSRNEHVHPAFGWHPEQSIPGKAELDEIEALIRRHHHDLVAIGEIGLPYYKRKKDAHFNLQPYLEILERFILLAKELDLPVVLHAIYEDAELVCDLLEKHHIKIAHFHWFKGSASTLQRMMKNKYKISITPDCLYENEIQEIIRQYPLELLMVETDGPWQFEGPFRGKMTHPVMIKQSIKMISEIKGKPLNCVKNLIVNTTKSFYNIRGKRLIK</sequence>
<feature type="binding site" evidence="4">
    <location>
        <position position="91"/>
    </location>
    <ligand>
        <name>a divalent metal cation</name>
        <dbReference type="ChEBI" id="CHEBI:60240"/>
        <label>1</label>
    </ligand>
</feature>
<gene>
    <name evidence="5" type="ORF">SAMN05216179_0015</name>
</gene>
<evidence type="ECO:0000256" key="1">
    <source>
        <dbReference type="ARBA" id="ARBA00009275"/>
    </source>
</evidence>
<dbReference type="Gene3D" id="3.20.20.140">
    <property type="entry name" value="Metal-dependent hydrolases"/>
    <property type="match status" value="1"/>
</dbReference>
<accession>A0A1M7IC63</accession>
<comment type="similarity">
    <text evidence="1">Belongs to the metallo-dependent hydrolases superfamily. TatD-type hydrolase family.</text>
</comment>
<dbReference type="AlphaFoldDB" id="A0A1M7IC63"/>
<dbReference type="Proteomes" id="UP000184184">
    <property type="component" value="Unassembled WGS sequence"/>
</dbReference>
<evidence type="ECO:0000256" key="3">
    <source>
        <dbReference type="ARBA" id="ARBA00022801"/>
    </source>
</evidence>
<name>A0A1M7IC63_9BACI</name>
<dbReference type="PANTHER" id="PTHR46317:SF1">
    <property type="entry name" value="HYDROLASE, TATD FAMILY"/>
    <property type="match status" value="1"/>
</dbReference>